<gene>
    <name evidence="3" type="ORF">SAMN05446037_10051</name>
</gene>
<feature type="domain" description="VWFA" evidence="2">
    <location>
        <begin position="35"/>
        <end position="235"/>
    </location>
</feature>
<dbReference type="OrthoDB" id="1673233at2"/>
<proteinExistence type="predicted"/>
<dbReference type="Pfam" id="PF00092">
    <property type="entry name" value="VWA"/>
    <property type="match status" value="1"/>
</dbReference>
<dbReference type="SMART" id="SM00327">
    <property type="entry name" value="VWA"/>
    <property type="match status" value="1"/>
</dbReference>
<dbReference type="InterPro" id="IPR002035">
    <property type="entry name" value="VWF_A"/>
</dbReference>
<dbReference type="InterPro" id="IPR036465">
    <property type="entry name" value="vWFA_dom_sf"/>
</dbReference>
<evidence type="ECO:0000259" key="2">
    <source>
        <dbReference type="PROSITE" id="PS50234"/>
    </source>
</evidence>
<protein>
    <submittedName>
        <fullName evidence="3">von Willebrand factor type A domain-containing protein</fullName>
    </submittedName>
</protein>
<keyword evidence="1" id="KW-0812">Transmembrane</keyword>
<dbReference type="RefSeq" id="WP_089282061.1">
    <property type="nucleotide sequence ID" value="NZ_FZOJ01000005.1"/>
</dbReference>
<dbReference type="InterPro" id="IPR051266">
    <property type="entry name" value="CLCR"/>
</dbReference>
<accession>A0A239C413</accession>
<feature type="transmembrane region" description="Helical" evidence="1">
    <location>
        <begin position="514"/>
        <end position="537"/>
    </location>
</feature>
<dbReference type="EMBL" id="FZOJ01000005">
    <property type="protein sequence ID" value="SNS15015.1"/>
    <property type="molecule type" value="Genomic_DNA"/>
</dbReference>
<dbReference type="Gene3D" id="3.40.50.410">
    <property type="entry name" value="von Willebrand factor, type A domain"/>
    <property type="match status" value="1"/>
</dbReference>
<sequence length="668" mass="75968">MKTLNRLIAFSILLILISLQTVSAKEIVYKPNDISIMFVLDCSNSMNRNDPKGVAVEMMEMFIDILPSHRASVGYVAYNHGITSFTEPISLETEGQRKSLKNKISRIRKSGFSDMGLGLKTGFELVTGNLKENTQPVIILISDGETNLSSHSIRNVDDANHDIDYVVGKAKELNMPIYTIEIGDEFETINTLLTISNETGGKFYRNLATSDFIDVVSQVIKSNDNTNINPLLAAIGTGKKQEMVIPIEDSMTKEVNIILTTQYPIKEPKIFYKGEKLSFSQSKNYFAAKISNPIEQEIRLEFISRTNDTMKAYLVSSYDMSLILDIPDNIQKNKDFNIDAYLRNNIDNEVVENLKFYNKIIPSFRMISDTQEVDLNVNTSKEKIQASTRLEHSGNYTLYTFLTHPNFDIAFNEVLIGVKNNQPQGEFLNKIKLHTASKPKTYQLDKYFQDTDGDKLTYEIINTDTDGLEIKDSILTINSISKGEYQFIIKATDNEGLSYKSEPISLLILPTLQYYYPITITVVCLLIAVLISIIIYIKRKAPKPTFTGKLNAYFISLKDGDEVAPLTFPLYQFENKKRISLEELLLHANINKPFLNAKQIYFEPGLDKAIVFYNTTSATCMKDATILRKDVRYSLEYKAKIYITFEDGSEMELHYNRCNPSQQDSKNF</sequence>
<reference evidence="3 4" key="1">
    <citation type="submission" date="2017-06" db="EMBL/GenBank/DDBJ databases">
        <authorList>
            <person name="Kim H.J."/>
            <person name="Triplett B.A."/>
        </authorList>
    </citation>
    <scope>NUCLEOTIDE SEQUENCE [LARGE SCALE GENOMIC DNA]</scope>
    <source>
        <strain evidence="3 4">SCA</strain>
    </source>
</reference>
<dbReference type="CDD" id="cd00198">
    <property type="entry name" value="vWFA"/>
    <property type="match status" value="1"/>
</dbReference>
<dbReference type="AlphaFoldDB" id="A0A239C413"/>
<dbReference type="PANTHER" id="PTHR10579">
    <property type="entry name" value="CALCIUM-ACTIVATED CHLORIDE CHANNEL REGULATOR"/>
    <property type="match status" value="1"/>
</dbReference>
<dbReference type="Proteomes" id="UP000198304">
    <property type="component" value="Unassembled WGS sequence"/>
</dbReference>
<dbReference type="PROSITE" id="PS50234">
    <property type="entry name" value="VWFA"/>
    <property type="match status" value="1"/>
</dbReference>
<evidence type="ECO:0000256" key="1">
    <source>
        <dbReference type="SAM" id="Phobius"/>
    </source>
</evidence>
<keyword evidence="1" id="KW-0472">Membrane</keyword>
<name>A0A239C413_9FIRM</name>
<dbReference type="SUPFAM" id="SSF53300">
    <property type="entry name" value="vWA-like"/>
    <property type="match status" value="1"/>
</dbReference>
<keyword evidence="1" id="KW-1133">Transmembrane helix</keyword>
<evidence type="ECO:0000313" key="3">
    <source>
        <dbReference type="EMBL" id="SNS15015.1"/>
    </source>
</evidence>
<evidence type="ECO:0000313" key="4">
    <source>
        <dbReference type="Proteomes" id="UP000198304"/>
    </source>
</evidence>
<dbReference type="PANTHER" id="PTHR10579:SF43">
    <property type="entry name" value="ZINC FINGER (C3HC4-TYPE RING FINGER) FAMILY PROTEIN"/>
    <property type="match status" value="1"/>
</dbReference>
<keyword evidence="4" id="KW-1185">Reference proteome</keyword>
<organism evidence="3 4">
    <name type="scientific">Anaerovirgula multivorans</name>
    <dbReference type="NCBI Taxonomy" id="312168"/>
    <lineage>
        <taxon>Bacteria</taxon>
        <taxon>Bacillati</taxon>
        <taxon>Bacillota</taxon>
        <taxon>Clostridia</taxon>
        <taxon>Peptostreptococcales</taxon>
        <taxon>Natronincolaceae</taxon>
        <taxon>Anaerovirgula</taxon>
    </lineage>
</organism>